<dbReference type="InterPro" id="IPR013783">
    <property type="entry name" value="Ig-like_fold"/>
</dbReference>
<dbReference type="NCBIfam" id="TIGR04275">
    <property type="entry name" value="beta_prop_Msarc"/>
    <property type="match status" value="1"/>
</dbReference>
<dbReference type="EMBL" id="JBHPEI010000115">
    <property type="protein sequence ID" value="MFC1800316.1"/>
    <property type="molecule type" value="Genomic_DNA"/>
</dbReference>
<comment type="caution">
    <text evidence="2">The sequence shown here is derived from an EMBL/GenBank/DDBJ whole genome shotgun (WGS) entry which is preliminary data.</text>
</comment>
<sequence>LANHRLYMSVADLAVRVSEVDPYPVSLGDTSMVSVEVENIGQDVARGFSVSLYDSVPTEERRFASFMVDSLAPEEEVTLKAPYSIDTFRGDFVMIYAVVDKEERVLEYYLSNNTHPFQINSGVAGQVFSRPLGVLISELEISRSSVAMGSPQCNCIFVAAYDDPEHLVFESVGRDIDLARNKIVFSQGGDIVAYDLSDSLLSIVSTAPEDEAQPAISGENIAWVGNSSGVSSLYLKRSSAEIDTIRALTGTEVSNPEMSHTVLAWEETTGEDMDLFAYDLAADSLVSVFAGEGDQANPSVWGSVIVWEDRSRDGGDIAGLDLETGARLNIARRDGLQLHPSVSGDLVIWQDNRNGNWDIYAYSLSSGEEYPISRQKDDQVMPATGLAGILATWEWI</sequence>
<dbReference type="InterPro" id="IPR011042">
    <property type="entry name" value="6-blade_b-propeller_TolB-like"/>
</dbReference>
<organism evidence="2 3">
    <name type="scientific">Eiseniibacteriota bacterium</name>
    <dbReference type="NCBI Taxonomy" id="2212470"/>
    <lineage>
        <taxon>Bacteria</taxon>
        <taxon>Candidatus Eiseniibacteriota</taxon>
    </lineage>
</organism>
<keyword evidence="3" id="KW-1185">Reference proteome</keyword>
<name>A0ABV6YQG4_UNCEI</name>
<gene>
    <name evidence="2" type="ORF">ACFL2Z_05380</name>
</gene>
<evidence type="ECO:0000313" key="3">
    <source>
        <dbReference type="Proteomes" id="UP001594288"/>
    </source>
</evidence>
<feature type="non-terminal residue" evidence="2">
    <location>
        <position position="1"/>
    </location>
</feature>
<dbReference type="Proteomes" id="UP001594288">
    <property type="component" value="Unassembled WGS sequence"/>
</dbReference>
<evidence type="ECO:0000259" key="1">
    <source>
        <dbReference type="Pfam" id="PF07705"/>
    </source>
</evidence>
<dbReference type="Gene3D" id="2.60.40.10">
    <property type="entry name" value="Immunoglobulins"/>
    <property type="match status" value="1"/>
</dbReference>
<dbReference type="Gene3D" id="2.120.10.30">
    <property type="entry name" value="TolB, C-terminal domain"/>
    <property type="match status" value="1"/>
</dbReference>
<dbReference type="PANTHER" id="PTHR36842:SF1">
    <property type="entry name" value="PROTEIN TOLB"/>
    <property type="match status" value="1"/>
</dbReference>
<dbReference type="PANTHER" id="PTHR36842">
    <property type="entry name" value="PROTEIN TOLB HOMOLOG"/>
    <property type="match status" value="1"/>
</dbReference>
<dbReference type="InterPro" id="IPR027618">
    <property type="entry name" value="Beta_prop_Msarc"/>
</dbReference>
<feature type="domain" description="CARDB" evidence="1">
    <location>
        <begin position="11"/>
        <end position="114"/>
    </location>
</feature>
<dbReference type="InterPro" id="IPR011635">
    <property type="entry name" value="CARDB"/>
</dbReference>
<dbReference type="Pfam" id="PF07705">
    <property type="entry name" value="CARDB"/>
    <property type="match status" value="1"/>
</dbReference>
<proteinExistence type="predicted"/>
<dbReference type="SUPFAM" id="SSF82171">
    <property type="entry name" value="DPP6 N-terminal domain-like"/>
    <property type="match status" value="1"/>
</dbReference>
<protein>
    <submittedName>
        <fullName evidence="2">CARDB domain-containing protein</fullName>
    </submittedName>
</protein>
<reference evidence="2 3" key="1">
    <citation type="submission" date="2024-09" db="EMBL/GenBank/DDBJ databases">
        <authorList>
            <person name="D'Angelo T."/>
        </authorList>
    </citation>
    <scope>NUCLEOTIDE SEQUENCE [LARGE SCALE GENOMIC DNA]</scope>
    <source>
        <strain evidence="2">SAG AM-311-F02</strain>
    </source>
</reference>
<accession>A0ABV6YQG4</accession>
<evidence type="ECO:0000313" key="2">
    <source>
        <dbReference type="EMBL" id="MFC1800316.1"/>
    </source>
</evidence>